<dbReference type="GO" id="GO:0045944">
    <property type="term" value="P:positive regulation of transcription by RNA polymerase II"/>
    <property type="evidence" value="ECO:0007669"/>
    <property type="project" value="TreeGrafter"/>
</dbReference>
<evidence type="ECO:0000259" key="14">
    <source>
        <dbReference type="PROSITE" id="PS51843"/>
    </source>
</evidence>
<dbReference type="GO" id="GO:0000978">
    <property type="term" value="F:RNA polymerase II cis-regulatory region sequence-specific DNA binding"/>
    <property type="evidence" value="ECO:0007669"/>
    <property type="project" value="TreeGrafter"/>
</dbReference>
<dbReference type="PRINTS" id="PR00546">
    <property type="entry name" value="THYROIDHORMR"/>
</dbReference>
<dbReference type="SMART" id="SM00430">
    <property type="entry name" value="HOLI"/>
    <property type="match status" value="1"/>
</dbReference>
<dbReference type="EMBL" id="JADDUC010000055">
    <property type="protein sequence ID" value="KAG0121011.1"/>
    <property type="molecule type" value="Genomic_DNA"/>
</dbReference>
<dbReference type="InterPro" id="IPR001723">
    <property type="entry name" value="Nuclear_hrmn_rcpt"/>
</dbReference>
<organism evidence="15">
    <name type="scientific">Lamprotornis superbus</name>
    <dbReference type="NCBI Taxonomy" id="245042"/>
    <lineage>
        <taxon>Eukaryota</taxon>
        <taxon>Metazoa</taxon>
        <taxon>Chordata</taxon>
        <taxon>Craniata</taxon>
        <taxon>Vertebrata</taxon>
        <taxon>Euteleostomi</taxon>
        <taxon>Archelosauria</taxon>
        <taxon>Archosauria</taxon>
        <taxon>Dinosauria</taxon>
        <taxon>Saurischia</taxon>
        <taxon>Theropoda</taxon>
        <taxon>Coelurosauria</taxon>
        <taxon>Aves</taxon>
        <taxon>Neognathae</taxon>
        <taxon>Neoaves</taxon>
        <taxon>Telluraves</taxon>
        <taxon>Australaves</taxon>
        <taxon>Passeriformes</taxon>
        <taxon>Sturnidae</taxon>
        <taxon>Lamprotornis</taxon>
    </lineage>
</organism>
<dbReference type="GO" id="GO:0002154">
    <property type="term" value="P:thyroid hormone receptor signaling pathway"/>
    <property type="evidence" value="ECO:0007669"/>
    <property type="project" value="TreeGrafter"/>
</dbReference>
<dbReference type="CDD" id="cd06935">
    <property type="entry name" value="NR_LBD_TR"/>
    <property type="match status" value="1"/>
</dbReference>
<dbReference type="InterPro" id="IPR000536">
    <property type="entry name" value="Nucl_hrmn_rcpt_lig-bd"/>
</dbReference>
<sequence length="557" mass="63875">MLSLPCAPAQLYFGREDESHPLPLSREEIFKPRKSIRQEEFERFNLADVARLNPACSSIVLTRKHFGRLNEKSQFHRMSVMGVRSLKKEPFWSQKLCAVDRSNIVTGYIPSYLDKDELCVVCGDKATGYHYRCITCEGCKGFFRRTIQKNLHPTYSCKYEGKCVIDKVTRNQCQECRFKKCIFVGMATDCKYIFLGFFIFFSEMRERCIWMDTLLEIKTSCLENSGGCEIECHCMSHPAVVCFIFSPEEVICCKDFDSHSKELENMAVRLTLGVVLDDSKRLAKRKLIEENREKRRREELQKTIGHKPEPTDEEWELIKIVTEAHVATNAQGSHWKQKRKFLPEDIGQAPIVNAPEGGKVDLEAFSQFTKIITPAITRVVDFAKKLPMFCELPCEDQIILLKGCCMEIMSLRAAVRYDPESETLTLNGEMAVTRGQLKNGGLGVVSDAIFDLGMSLSSFNLDDTEVALLQAVLLMSSDRPGLVCVERIEKCQEGFLLAFEHYINYRKHHVAHFWPKLLMKVTDLRMIGACHASRFLHMKVECPTELFPPLFLEVFED</sequence>
<dbReference type="EMBL" id="JADDUC020000001">
    <property type="protein sequence ID" value="KAI1242841.1"/>
    <property type="molecule type" value="Genomic_DNA"/>
</dbReference>
<dbReference type="Pfam" id="PF00105">
    <property type="entry name" value="zf-C4"/>
    <property type="match status" value="1"/>
</dbReference>
<evidence type="ECO:0000313" key="16">
    <source>
        <dbReference type="EMBL" id="KAI1242841.1"/>
    </source>
</evidence>
<evidence type="ECO:0000313" key="17">
    <source>
        <dbReference type="Proteomes" id="UP000618051"/>
    </source>
</evidence>
<keyword evidence="10 12" id="KW-0675">Receptor</keyword>
<comment type="subcellular location">
    <subcellularLocation>
        <location evidence="2 12">Nucleus</location>
    </subcellularLocation>
</comment>
<evidence type="ECO:0000256" key="11">
    <source>
        <dbReference type="ARBA" id="ARBA00023242"/>
    </source>
</evidence>
<feature type="domain" description="NR LBD" evidence="14">
    <location>
        <begin position="313"/>
        <end position="557"/>
    </location>
</feature>
<dbReference type="PRINTS" id="PR00047">
    <property type="entry name" value="STROIDFINGER"/>
</dbReference>
<evidence type="ECO:0000256" key="6">
    <source>
        <dbReference type="ARBA" id="ARBA00022833"/>
    </source>
</evidence>
<dbReference type="InterPro" id="IPR001628">
    <property type="entry name" value="Znf_hrmn_rcpt"/>
</dbReference>
<accession>A0A835NTP3</accession>
<dbReference type="PANTHER" id="PTHR24082">
    <property type="entry name" value="NUCLEAR HORMONE RECEPTOR"/>
    <property type="match status" value="1"/>
</dbReference>
<evidence type="ECO:0000256" key="10">
    <source>
        <dbReference type="ARBA" id="ARBA00023170"/>
    </source>
</evidence>
<dbReference type="SMART" id="SM00399">
    <property type="entry name" value="ZnF_C4"/>
    <property type="match status" value="1"/>
</dbReference>
<dbReference type="Proteomes" id="UP000618051">
    <property type="component" value="Unassembled WGS sequence"/>
</dbReference>
<evidence type="ECO:0000256" key="12">
    <source>
        <dbReference type="RuleBase" id="RU004334"/>
    </source>
</evidence>
<evidence type="ECO:0000313" key="15">
    <source>
        <dbReference type="EMBL" id="KAG0121011.1"/>
    </source>
</evidence>
<dbReference type="GO" id="GO:0090575">
    <property type="term" value="C:RNA polymerase II transcription regulator complex"/>
    <property type="evidence" value="ECO:0007669"/>
    <property type="project" value="TreeGrafter"/>
</dbReference>
<comment type="similarity">
    <text evidence="3">Belongs to the nuclear hormone receptor family. NR1 subfamily.</text>
</comment>
<dbReference type="GO" id="GO:0048384">
    <property type="term" value="P:retinoic acid receptor signaling pathway"/>
    <property type="evidence" value="ECO:0007669"/>
    <property type="project" value="TreeGrafter"/>
</dbReference>
<keyword evidence="7 12" id="KW-0805">Transcription regulation</keyword>
<keyword evidence="4 12" id="KW-0479">Metal-binding</keyword>
<dbReference type="Gene3D" id="3.30.50.10">
    <property type="entry name" value="Erythroid Transcription Factor GATA-1, subunit A"/>
    <property type="match status" value="1"/>
</dbReference>
<dbReference type="PANTHER" id="PTHR24082:SF210">
    <property type="entry name" value="THYROID HORMONE RECEPTOR BETA"/>
    <property type="match status" value="1"/>
</dbReference>
<protein>
    <recommendedName>
        <fullName evidence="18">Thyroid hormone receptor beta</fullName>
    </recommendedName>
</protein>
<reference evidence="16 17" key="2">
    <citation type="journal article" date="2021" name="J. Hered.">
        <title>Feather Gene Expression Elucidates the Developmental Basis of Plumage Iridescence in African Starlings.</title>
        <authorList>
            <person name="Rubenstein D.R."/>
            <person name="Corvelo A."/>
            <person name="MacManes M.D."/>
            <person name="Maia R."/>
            <person name="Narzisi G."/>
            <person name="Rousaki A."/>
            <person name="Vandenabeele P."/>
            <person name="Shawkey M.D."/>
            <person name="Solomon J."/>
        </authorList>
    </citation>
    <scope>NUCLEOTIDE SEQUENCE [LARGE SCALE GENOMIC DNA]</scope>
    <source>
        <strain evidence="16">SS15</strain>
    </source>
</reference>
<evidence type="ECO:0000256" key="1">
    <source>
        <dbReference type="ARBA" id="ARBA00003008"/>
    </source>
</evidence>
<feature type="domain" description="Nuclear receptor" evidence="13">
    <location>
        <begin position="116"/>
        <end position="193"/>
    </location>
</feature>
<name>A0A835NTP3_9PASS</name>
<dbReference type="GO" id="GO:0008270">
    <property type="term" value="F:zinc ion binding"/>
    <property type="evidence" value="ECO:0007669"/>
    <property type="project" value="UniProtKB-KW"/>
</dbReference>
<dbReference type="AlphaFoldDB" id="A0A835NTP3"/>
<comment type="caution">
    <text evidence="15">The sequence shown here is derived from an EMBL/GenBank/DDBJ whole genome shotgun (WGS) entry which is preliminary data.</text>
</comment>
<proteinExistence type="inferred from homology"/>
<keyword evidence="17" id="KW-1185">Reference proteome</keyword>
<evidence type="ECO:0000256" key="5">
    <source>
        <dbReference type="ARBA" id="ARBA00022771"/>
    </source>
</evidence>
<dbReference type="InterPro" id="IPR001728">
    <property type="entry name" value="ThyrH_rcpt"/>
</dbReference>
<keyword evidence="11 12" id="KW-0539">Nucleus</keyword>
<keyword evidence="6 12" id="KW-0862">Zinc</keyword>
<dbReference type="Pfam" id="PF00104">
    <property type="entry name" value="Hormone_recep"/>
    <property type="match status" value="1"/>
</dbReference>
<dbReference type="FunFam" id="1.10.565.10:FF:000006">
    <property type="entry name" value="Thyroid hormone receptor beta 2"/>
    <property type="match status" value="1"/>
</dbReference>
<dbReference type="InterPro" id="IPR050234">
    <property type="entry name" value="Nuclear_hormone_rcpt_NR1"/>
</dbReference>
<dbReference type="PRINTS" id="PR00398">
    <property type="entry name" value="STRDHORMONER"/>
</dbReference>
<dbReference type="PROSITE" id="PS51030">
    <property type="entry name" value="NUCLEAR_REC_DBD_2"/>
    <property type="match status" value="1"/>
</dbReference>
<reference evidence="15" key="1">
    <citation type="submission" date="2020-10" db="EMBL/GenBank/DDBJ databases">
        <title>Feather gene expression reveals the developmental basis of iridescence in African starlings.</title>
        <authorList>
            <person name="Rubenstein D.R."/>
        </authorList>
    </citation>
    <scope>NUCLEOTIDE SEQUENCE</scope>
    <source>
        <strain evidence="15">SS15</strain>
        <tissue evidence="15">Liver</tissue>
    </source>
</reference>
<dbReference type="OrthoDB" id="6081310at2759"/>
<evidence type="ECO:0000256" key="7">
    <source>
        <dbReference type="ARBA" id="ARBA00023015"/>
    </source>
</evidence>
<dbReference type="Gene3D" id="1.10.565.10">
    <property type="entry name" value="Retinoid X Receptor"/>
    <property type="match status" value="1"/>
</dbReference>
<keyword evidence="5 12" id="KW-0863">Zinc-finger</keyword>
<evidence type="ECO:0008006" key="18">
    <source>
        <dbReference type="Google" id="ProtNLM"/>
    </source>
</evidence>
<evidence type="ECO:0000256" key="8">
    <source>
        <dbReference type="ARBA" id="ARBA00023125"/>
    </source>
</evidence>
<evidence type="ECO:0000256" key="2">
    <source>
        <dbReference type="ARBA" id="ARBA00004123"/>
    </source>
</evidence>
<dbReference type="GO" id="GO:0000122">
    <property type="term" value="P:negative regulation of transcription by RNA polymerase II"/>
    <property type="evidence" value="ECO:0007669"/>
    <property type="project" value="TreeGrafter"/>
</dbReference>
<evidence type="ECO:0000256" key="3">
    <source>
        <dbReference type="ARBA" id="ARBA00008092"/>
    </source>
</evidence>
<evidence type="ECO:0000256" key="4">
    <source>
        <dbReference type="ARBA" id="ARBA00022723"/>
    </source>
</evidence>
<reference evidence="16" key="3">
    <citation type="submission" date="2022-01" db="EMBL/GenBank/DDBJ databases">
        <authorList>
            <person name="Rubenstein D.R."/>
        </authorList>
    </citation>
    <scope>NUCLEOTIDE SEQUENCE</scope>
    <source>
        <strain evidence="16">SS15</strain>
        <tissue evidence="16">Liver</tissue>
    </source>
</reference>
<dbReference type="PROSITE" id="PS00031">
    <property type="entry name" value="NUCLEAR_REC_DBD_1"/>
    <property type="match status" value="1"/>
</dbReference>
<dbReference type="SUPFAM" id="SSF57716">
    <property type="entry name" value="Glucocorticoid receptor-like (DNA-binding domain)"/>
    <property type="match status" value="1"/>
</dbReference>
<keyword evidence="9 12" id="KW-0804">Transcription</keyword>
<comment type="function">
    <text evidence="1">Nuclear hormone receptor that can act as a repressor or activator of transcription. High affinity receptor for thyroid hormones, including triiodothyronine and thyroxine.</text>
</comment>
<dbReference type="CDD" id="cd06961">
    <property type="entry name" value="NR_DBD_TR"/>
    <property type="match status" value="1"/>
</dbReference>
<evidence type="ECO:0000256" key="9">
    <source>
        <dbReference type="ARBA" id="ARBA00023163"/>
    </source>
</evidence>
<keyword evidence="8 12" id="KW-0238">DNA-binding</keyword>
<dbReference type="GO" id="GO:0004879">
    <property type="term" value="F:nuclear receptor activity"/>
    <property type="evidence" value="ECO:0007669"/>
    <property type="project" value="InterPro"/>
</dbReference>
<dbReference type="PROSITE" id="PS51843">
    <property type="entry name" value="NR_LBD"/>
    <property type="match status" value="1"/>
</dbReference>
<gene>
    <name evidence="16" type="ORF">IHE44_0000394</name>
    <name evidence="15" type="ORF">IHE44_011692</name>
</gene>
<dbReference type="InterPro" id="IPR013088">
    <property type="entry name" value="Znf_NHR/GATA"/>
</dbReference>
<dbReference type="GO" id="GO:0030154">
    <property type="term" value="P:cell differentiation"/>
    <property type="evidence" value="ECO:0007669"/>
    <property type="project" value="TreeGrafter"/>
</dbReference>
<dbReference type="InterPro" id="IPR035500">
    <property type="entry name" value="NHR-like_dom_sf"/>
</dbReference>
<dbReference type="SUPFAM" id="SSF48508">
    <property type="entry name" value="Nuclear receptor ligand-binding domain"/>
    <property type="match status" value="1"/>
</dbReference>
<evidence type="ECO:0000259" key="13">
    <source>
        <dbReference type="PROSITE" id="PS51030"/>
    </source>
</evidence>